<keyword evidence="2" id="KW-0805">Transcription regulation</keyword>
<organism evidence="6 7">
    <name type="scientific">Pedobacter alluvionis</name>
    <dbReference type="NCBI Taxonomy" id="475253"/>
    <lineage>
        <taxon>Bacteria</taxon>
        <taxon>Pseudomonadati</taxon>
        <taxon>Bacteroidota</taxon>
        <taxon>Sphingobacteriia</taxon>
        <taxon>Sphingobacteriales</taxon>
        <taxon>Sphingobacteriaceae</taxon>
        <taxon>Pedobacter</taxon>
    </lineage>
</organism>
<gene>
    <name evidence="6" type="ORF">BCL90_0790</name>
</gene>
<dbReference type="InterPro" id="IPR036388">
    <property type="entry name" value="WH-like_DNA-bd_sf"/>
</dbReference>
<dbReference type="FunFam" id="1.10.10.10:FF:000001">
    <property type="entry name" value="LysR family transcriptional regulator"/>
    <property type="match status" value="1"/>
</dbReference>
<dbReference type="Gene3D" id="1.10.10.10">
    <property type="entry name" value="Winged helix-like DNA-binding domain superfamily/Winged helix DNA-binding domain"/>
    <property type="match status" value="1"/>
</dbReference>
<evidence type="ECO:0000256" key="1">
    <source>
        <dbReference type="ARBA" id="ARBA00009437"/>
    </source>
</evidence>
<dbReference type="InterPro" id="IPR036390">
    <property type="entry name" value="WH_DNA-bd_sf"/>
</dbReference>
<name>A0A497Y905_9SPHI</name>
<dbReference type="PANTHER" id="PTHR30126">
    <property type="entry name" value="HTH-TYPE TRANSCRIPTIONAL REGULATOR"/>
    <property type="match status" value="1"/>
</dbReference>
<dbReference type="SUPFAM" id="SSF46785">
    <property type="entry name" value="Winged helix' DNA-binding domain"/>
    <property type="match status" value="1"/>
</dbReference>
<dbReference type="Proteomes" id="UP000273898">
    <property type="component" value="Unassembled WGS sequence"/>
</dbReference>
<comment type="caution">
    <text evidence="6">The sequence shown here is derived from an EMBL/GenBank/DDBJ whole genome shotgun (WGS) entry which is preliminary data.</text>
</comment>
<dbReference type="Gene3D" id="3.40.190.290">
    <property type="match status" value="1"/>
</dbReference>
<evidence type="ECO:0000313" key="7">
    <source>
        <dbReference type="Proteomes" id="UP000273898"/>
    </source>
</evidence>
<comment type="similarity">
    <text evidence="1">Belongs to the LysR transcriptional regulatory family.</text>
</comment>
<proteinExistence type="inferred from homology"/>
<evidence type="ECO:0000259" key="5">
    <source>
        <dbReference type="PROSITE" id="PS50931"/>
    </source>
</evidence>
<dbReference type="SUPFAM" id="SSF53850">
    <property type="entry name" value="Periplasmic binding protein-like II"/>
    <property type="match status" value="1"/>
</dbReference>
<keyword evidence="3 6" id="KW-0238">DNA-binding</keyword>
<dbReference type="Pfam" id="PF03466">
    <property type="entry name" value="LysR_substrate"/>
    <property type="match status" value="1"/>
</dbReference>
<dbReference type="RefSeq" id="WP_244095046.1">
    <property type="nucleotide sequence ID" value="NZ_RCCK01000010.1"/>
</dbReference>
<dbReference type="Pfam" id="PF00126">
    <property type="entry name" value="HTH_1"/>
    <property type="match status" value="1"/>
</dbReference>
<protein>
    <submittedName>
        <fullName evidence="6">DNA-binding transcriptional LysR family regulator</fullName>
    </submittedName>
</protein>
<evidence type="ECO:0000256" key="3">
    <source>
        <dbReference type="ARBA" id="ARBA00023125"/>
    </source>
</evidence>
<feature type="domain" description="HTH lysR-type" evidence="5">
    <location>
        <begin position="14"/>
        <end position="71"/>
    </location>
</feature>
<dbReference type="AlphaFoldDB" id="A0A497Y905"/>
<dbReference type="InterPro" id="IPR005119">
    <property type="entry name" value="LysR_subst-bd"/>
</dbReference>
<dbReference type="EMBL" id="RCCK01000010">
    <property type="protein sequence ID" value="RLJ80054.1"/>
    <property type="molecule type" value="Genomic_DNA"/>
</dbReference>
<dbReference type="InterPro" id="IPR000847">
    <property type="entry name" value="LysR_HTH_N"/>
</dbReference>
<dbReference type="PROSITE" id="PS50931">
    <property type="entry name" value="HTH_LYSR"/>
    <property type="match status" value="1"/>
</dbReference>
<evidence type="ECO:0000313" key="6">
    <source>
        <dbReference type="EMBL" id="RLJ80054.1"/>
    </source>
</evidence>
<keyword evidence="4" id="KW-0804">Transcription</keyword>
<evidence type="ECO:0000256" key="2">
    <source>
        <dbReference type="ARBA" id="ARBA00023015"/>
    </source>
</evidence>
<reference evidence="6 7" key="1">
    <citation type="submission" date="2018-10" db="EMBL/GenBank/DDBJ databases">
        <title>Genomic Encyclopedia of Archaeal and Bacterial Type Strains, Phase II (KMG-II): from individual species to whole genera.</title>
        <authorList>
            <person name="Goeker M."/>
        </authorList>
    </citation>
    <scope>NUCLEOTIDE SEQUENCE [LARGE SCALE GENOMIC DNA]</scope>
    <source>
        <strain evidence="6 7">DSM 19624</strain>
    </source>
</reference>
<dbReference type="GO" id="GO:0000976">
    <property type="term" value="F:transcription cis-regulatory region binding"/>
    <property type="evidence" value="ECO:0007669"/>
    <property type="project" value="TreeGrafter"/>
</dbReference>
<dbReference type="GO" id="GO:0003700">
    <property type="term" value="F:DNA-binding transcription factor activity"/>
    <property type="evidence" value="ECO:0007669"/>
    <property type="project" value="InterPro"/>
</dbReference>
<sequence>MIYKDIMYLNLRFMNTNDLNLFEAVAHYGSFTKAAEAMFTVQSNVTTRIKNLEEEFGALLFTRNNRKVELTPEGEKLIRYTKQINHILDEAKRSIGKSDIVKGQIKIGFLETMMTLKGPELVNELASKFPFVDLDFRSAMRASLISDVLNYKLDAAFIPAPLDIPELEQIKIKDEQVVIVAPADCENLDVLLKKNPLKTIVFDQGCVFRAKLDSWLVSKGIAEYHKTVMNSIEGVVNFIESGIGFSVLPEEIISTFYGNRNLKTFPLPKELGLMTTILVYRKDVPLSPALKAFISISGGTKSNNVDK</sequence>
<dbReference type="PANTHER" id="PTHR30126:SF40">
    <property type="entry name" value="HTH-TYPE TRANSCRIPTIONAL REGULATOR GLTR"/>
    <property type="match status" value="1"/>
</dbReference>
<dbReference type="PRINTS" id="PR00039">
    <property type="entry name" value="HTHLYSR"/>
</dbReference>
<accession>A0A497Y905</accession>
<evidence type="ECO:0000256" key="4">
    <source>
        <dbReference type="ARBA" id="ARBA00023163"/>
    </source>
</evidence>